<dbReference type="InterPro" id="IPR024072">
    <property type="entry name" value="DHFR-like_dom_sf"/>
</dbReference>
<evidence type="ECO:0000256" key="9">
    <source>
        <dbReference type="ARBA" id="ARBA00023268"/>
    </source>
</evidence>
<comment type="function">
    <text evidence="1">Converts 2,5-diamino-6-(ribosylamino)-4(3h)-pyrimidinone 5'-phosphate into 5-amino-6-(ribosylamino)-2,4(1h,3h)-pyrimidinedione 5'-phosphate.</text>
</comment>
<protein>
    <recommendedName>
        <fullName evidence="8">Riboflavin biosynthesis protein RibD</fullName>
        <ecNumber evidence="7">1.1.1.193</ecNumber>
        <ecNumber evidence="6">3.5.4.26</ecNumber>
    </recommendedName>
</protein>
<evidence type="ECO:0000259" key="10">
    <source>
        <dbReference type="PROSITE" id="PS51747"/>
    </source>
</evidence>
<dbReference type="EMBL" id="FOXB01000004">
    <property type="protein sequence ID" value="SFP00721.1"/>
    <property type="molecule type" value="Genomic_DNA"/>
</dbReference>
<dbReference type="InterPro" id="IPR002125">
    <property type="entry name" value="CMP_dCMP_dom"/>
</dbReference>
<name>A0A1I5LVD3_9BACT</name>
<dbReference type="EC" id="1.1.1.193" evidence="7"/>
<dbReference type="Gene3D" id="3.40.140.10">
    <property type="entry name" value="Cytidine Deaminase, domain 2"/>
    <property type="match status" value="1"/>
</dbReference>
<dbReference type="EC" id="3.5.4.26" evidence="6"/>
<dbReference type="GO" id="GO:0008703">
    <property type="term" value="F:5-amino-6-(5-phosphoribosylamino)uracil reductase activity"/>
    <property type="evidence" value="ECO:0007669"/>
    <property type="project" value="UniProtKB-EC"/>
</dbReference>
<dbReference type="InterPro" id="IPR016193">
    <property type="entry name" value="Cytidine_deaminase-like"/>
</dbReference>
<dbReference type="SUPFAM" id="SSF53597">
    <property type="entry name" value="Dihydrofolate reductase-like"/>
    <property type="match status" value="1"/>
</dbReference>
<keyword evidence="9" id="KW-0511">Multifunctional enzyme</keyword>
<dbReference type="STRING" id="223786.SAMN05216234_1046"/>
<gene>
    <name evidence="11" type="ORF">SAMN05216234_1046</name>
</gene>
<evidence type="ECO:0000256" key="4">
    <source>
        <dbReference type="ARBA" id="ARBA00005259"/>
    </source>
</evidence>
<comment type="pathway">
    <text evidence="3">Cofactor biosynthesis; riboflavin biosynthesis; 5-amino-6-(D-ribitylamino)uracil from GTP: step 3/4.</text>
</comment>
<dbReference type="InterPro" id="IPR004794">
    <property type="entry name" value="Eubact_RibD"/>
</dbReference>
<evidence type="ECO:0000256" key="2">
    <source>
        <dbReference type="ARBA" id="ARBA00004882"/>
    </source>
</evidence>
<dbReference type="CDD" id="cd01284">
    <property type="entry name" value="Riboflavin_deaminase-reductase"/>
    <property type="match status" value="1"/>
</dbReference>
<dbReference type="Proteomes" id="UP000199227">
    <property type="component" value="Unassembled WGS sequence"/>
</dbReference>
<accession>A0A1I5LVD3</accession>
<comment type="similarity">
    <text evidence="5">In the C-terminal section; belongs to the HTP reductase family.</text>
</comment>
<dbReference type="Pfam" id="PF00383">
    <property type="entry name" value="dCMP_cyt_deam_1"/>
    <property type="match status" value="1"/>
</dbReference>
<dbReference type="Gene3D" id="3.40.430.10">
    <property type="entry name" value="Dihydrofolate Reductase, subunit A"/>
    <property type="match status" value="1"/>
</dbReference>
<evidence type="ECO:0000313" key="11">
    <source>
        <dbReference type="EMBL" id="SFP00721.1"/>
    </source>
</evidence>
<feature type="domain" description="CMP/dCMP-type deaminase" evidence="10">
    <location>
        <begin position="1"/>
        <end position="143"/>
    </location>
</feature>
<evidence type="ECO:0000256" key="3">
    <source>
        <dbReference type="ARBA" id="ARBA00004910"/>
    </source>
</evidence>
<dbReference type="UniPathway" id="UPA00275"/>
<keyword evidence="12" id="KW-1185">Reference proteome</keyword>
<dbReference type="SUPFAM" id="SSF53927">
    <property type="entry name" value="Cytidine deaminase-like"/>
    <property type="match status" value="1"/>
</dbReference>
<dbReference type="PANTHER" id="PTHR11079">
    <property type="entry name" value="CYTOSINE DEAMINASE FAMILY MEMBER"/>
    <property type="match status" value="1"/>
</dbReference>
<evidence type="ECO:0000313" key="12">
    <source>
        <dbReference type="Proteomes" id="UP000199227"/>
    </source>
</evidence>
<dbReference type="GO" id="GO:0008835">
    <property type="term" value="F:diaminohydroxyphosphoribosylaminopyrimidine deaminase activity"/>
    <property type="evidence" value="ECO:0007669"/>
    <property type="project" value="UniProtKB-EC"/>
</dbReference>
<dbReference type="NCBIfam" id="TIGR00326">
    <property type="entry name" value="eubact_ribD"/>
    <property type="match status" value="1"/>
</dbReference>
<dbReference type="AlphaFoldDB" id="A0A1I5LVD3"/>
<proteinExistence type="inferred from homology"/>
<reference evidence="11 12" key="1">
    <citation type="submission" date="2016-10" db="EMBL/GenBank/DDBJ databases">
        <authorList>
            <person name="de Groot N.N."/>
        </authorList>
    </citation>
    <scope>NUCLEOTIDE SEQUENCE [LARGE SCALE GENOMIC DNA]</scope>
    <source>
        <strain evidence="11 12">EP1-55-1</strain>
    </source>
</reference>
<evidence type="ECO:0000256" key="5">
    <source>
        <dbReference type="ARBA" id="ARBA00007417"/>
    </source>
</evidence>
<comment type="similarity">
    <text evidence="4">In the N-terminal section; belongs to the cytidine and deoxycytidylate deaminase family.</text>
</comment>
<dbReference type="PROSITE" id="PS51747">
    <property type="entry name" value="CYT_DCMP_DEAMINASES_2"/>
    <property type="match status" value="1"/>
</dbReference>
<dbReference type="Pfam" id="PF01872">
    <property type="entry name" value="RibD_C"/>
    <property type="match status" value="1"/>
</dbReference>
<sequence length="329" mass="36100">MRLAISEAWKYQLLTYPNPAVGAVVVGSNGELLAVNAHQEAGKAHAEVLAIRDAYVKSSGDCELAKCDDAHILHSELAKRAGTLFFQSTIYVTLEPCSHTGKTPACADLISKLGFKRVVIGAMDPNPKAAGGAERLKHKGIEVITGIEREACEVLIEPFLKWQTERFIFLKLAQSMNGVIDGGIISCESSRVWVHKVRDKIDLLAIGGNTVRVDRPILDSRLINGKAPDIAILTSNPDSIDRTIPLFKVPNRKVNFINSVSSLPKSGLVMVEGGSGTLQALQNEIDWMVLFITPFVKEGNCYNGIKNFELLHQTKIDRDAMLWLKVKDE</sequence>
<dbReference type="InterPro" id="IPR002734">
    <property type="entry name" value="RibDG_C"/>
</dbReference>
<evidence type="ECO:0000256" key="7">
    <source>
        <dbReference type="ARBA" id="ARBA00013173"/>
    </source>
</evidence>
<evidence type="ECO:0000256" key="8">
    <source>
        <dbReference type="ARBA" id="ARBA00019930"/>
    </source>
</evidence>
<organism evidence="11 12">
    <name type="scientific">Hydrogenimonas thermophila</name>
    <dbReference type="NCBI Taxonomy" id="223786"/>
    <lineage>
        <taxon>Bacteria</taxon>
        <taxon>Pseudomonadati</taxon>
        <taxon>Campylobacterota</taxon>
        <taxon>Epsilonproteobacteria</taxon>
        <taxon>Campylobacterales</taxon>
        <taxon>Hydrogenimonadaceae</taxon>
        <taxon>Hydrogenimonas</taxon>
    </lineage>
</organism>
<dbReference type="PANTHER" id="PTHR11079:SF162">
    <property type="entry name" value="RIBOFLAVIN BIOSYNTHESIS PROTEIN PYRD, CHLOROPLASTIC"/>
    <property type="match status" value="1"/>
</dbReference>
<evidence type="ECO:0000256" key="1">
    <source>
        <dbReference type="ARBA" id="ARBA00002151"/>
    </source>
</evidence>
<dbReference type="RefSeq" id="WP_245757001.1">
    <property type="nucleotide sequence ID" value="NZ_FOXB01000004.1"/>
</dbReference>
<evidence type="ECO:0000256" key="6">
    <source>
        <dbReference type="ARBA" id="ARBA00012766"/>
    </source>
</evidence>
<comment type="pathway">
    <text evidence="2">Cofactor biosynthesis; riboflavin biosynthesis; 5-amino-6-(D-ribitylamino)uracil from GTP: step 2/4.</text>
</comment>
<dbReference type="GO" id="GO:0009231">
    <property type="term" value="P:riboflavin biosynthetic process"/>
    <property type="evidence" value="ECO:0007669"/>
    <property type="project" value="UniProtKB-UniPathway"/>
</dbReference>